<dbReference type="EMBL" id="NXLX01000001">
    <property type="protein sequence ID" value="RDU74494.1"/>
    <property type="molecule type" value="Genomic_DNA"/>
</dbReference>
<dbReference type="InterPro" id="IPR007816">
    <property type="entry name" value="ResB-like_domain"/>
</dbReference>
<comment type="caution">
    <text evidence="9">The sequence shown here is derived from an EMBL/GenBank/DDBJ whole genome shotgun (WGS) entry which is preliminary data.</text>
</comment>
<keyword evidence="10" id="KW-1185">Reference proteome</keyword>
<feature type="transmembrane region" description="Helical" evidence="6">
    <location>
        <begin position="780"/>
        <end position="804"/>
    </location>
</feature>
<feature type="transmembrane region" description="Helical" evidence="6">
    <location>
        <begin position="824"/>
        <end position="842"/>
    </location>
</feature>
<proteinExistence type="predicted"/>
<feature type="transmembrane region" description="Helical" evidence="6">
    <location>
        <begin position="680"/>
        <end position="696"/>
    </location>
</feature>
<feature type="transmembrane region" description="Helical" evidence="6">
    <location>
        <begin position="615"/>
        <end position="634"/>
    </location>
</feature>
<feature type="transmembrane region" description="Helical" evidence="6">
    <location>
        <begin position="703"/>
        <end position="722"/>
    </location>
</feature>
<feature type="transmembrane region" description="Helical" evidence="6">
    <location>
        <begin position="342"/>
        <end position="360"/>
    </location>
</feature>
<keyword evidence="5 6" id="KW-0472">Membrane</keyword>
<dbReference type="GO" id="GO:0017004">
    <property type="term" value="P:cytochrome complex assembly"/>
    <property type="evidence" value="ECO:0007669"/>
    <property type="project" value="UniProtKB-KW"/>
</dbReference>
<feature type="domain" description="Cytochrome c assembly protein" evidence="7">
    <location>
        <begin position="674"/>
        <end position="877"/>
    </location>
</feature>
<evidence type="ECO:0000256" key="6">
    <source>
        <dbReference type="SAM" id="Phobius"/>
    </source>
</evidence>
<feature type="transmembrane region" description="Helical" evidence="6">
    <location>
        <begin position="80"/>
        <end position="99"/>
    </location>
</feature>
<feature type="transmembrane region" description="Helical" evidence="6">
    <location>
        <begin position="7"/>
        <end position="31"/>
    </location>
</feature>
<feature type="transmembrane region" description="Helical" evidence="6">
    <location>
        <begin position="742"/>
        <end position="768"/>
    </location>
</feature>
<comment type="subcellular location">
    <subcellularLocation>
        <location evidence="1">Membrane</location>
        <topology evidence="1">Multi-pass membrane protein</topology>
    </subcellularLocation>
</comment>
<keyword evidence="3" id="KW-0201">Cytochrome c-type biogenesis</keyword>
<dbReference type="InterPro" id="IPR002541">
    <property type="entry name" value="Cyt_c_assembly"/>
</dbReference>
<dbReference type="Pfam" id="PF05140">
    <property type="entry name" value="ResB"/>
    <property type="match status" value="1"/>
</dbReference>
<dbReference type="GO" id="GO:0005886">
    <property type="term" value="C:plasma membrane"/>
    <property type="evidence" value="ECO:0007669"/>
    <property type="project" value="TreeGrafter"/>
</dbReference>
<sequence length="915" mass="104825">MKIVKGFFCSFWVILPFIALYIGACAIATFIENDYGTSVANVVVYKSWWFNLLHIYFIIALITTLFYSKPWKKKRYANTLLHLSFIVIIVGAGITRFFGFEGMMHIREGEASSSITVSEPTLNIMAMQDQKREFFFLQIPLIASSKFNPKKESVSFFGKDLILKDFDVKKVSEDKRDDTLAISLQAEYDGIYQTFHLVGGKNSDLKFDKGFFKDTQIFMSWGSRNVALPFQIKLNKFELERYAGSNSPSSYASEVEVLDEDGRVIMPYRIFMNNVLDFKGYRFYQSSYDNDEKGTVLSVNKDPGKNITYLGYAMLILGAFGSFFGASGRFSILTRYLHTQKIAIFLAFVLPVCFLFQESYASEVSQVDFQDKVQFIKNFKEKSLKHTKEFSTIQLQNISGRVEPIDTIANNVVHKITKKDNFMGMSNAQMFLGMMLYSDIWRDLKIIYVNDKQIKKIIGLDSKEDYASFSDFFSDKLGYKLNNFVEEANRIDPAKRDMFEKNLLKVDERVSLAYSIFSGSFLRIFPMQEGNKWLDPIGIAQQAKPEVVHQVSRLLRDFFVGFDEGLVSGKWDKLDGAIANIKTYQKEYGGDIYLPDKRIKAEILLNQSNFFNKLILPYIVLGFLLFCSVLFCIIKDKKLFSWLGRSFYALMLICVLIHTFGLALRWYVSEHSPWSNAYESMLYIAWASAFAGVVFFRKYNLALSASMFLAGISLFVANLGFMDPQITPLVPVLKSYWLNIHVSIITASYGFLGLCFVLGVISLVLFNFRRVGFERIDQSILSLCALNEISMIFGIMMLTVGNFLGGVWANESWGRYWSWDSKETWALISIGVYAIILHLRFLGIQKMPYIFSLASVIGFYSILMTYFGVNYYLSGMHSYAAGDPLPIPMFVYFFVAITILLGIFAYFKSDLKSQY</sequence>
<protein>
    <submittedName>
        <fullName evidence="9">Cytochrome C biogenesis protein</fullName>
    </submittedName>
</protein>
<evidence type="ECO:0000313" key="9">
    <source>
        <dbReference type="EMBL" id="RDU74494.1"/>
    </source>
</evidence>
<accession>A0A3D8JCC2</accession>
<evidence type="ECO:0000256" key="3">
    <source>
        <dbReference type="ARBA" id="ARBA00022748"/>
    </source>
</evidence>
<feature type="transmembrane region" description="Helical" evidence="6">
    <location>
        <begin position="51"/>
        <end position="68"/>
    </location>
</feature>
<organism evidence="9 10">
    <name type="scientific">Helicobacter anseris</name>
    <dbReference type="NCBI Taxonomy" id="375926"/>
    <lineage>
        <taxon>Bacteria</taxon>
        <taxon>Pseudomonadati</taxon>
        <taxon>Campylobacterota</taxon>
        <taxon>Epsilonproteobacteria</taxon>
        <taxon>Campylobacterales</taxon>
        <taxon>Helicobacteraceae</taxon>
        <taxon>Helicobacter</taxon>
    </lineage>
</organism>
<feature type="transmembrane region" description="Helical" evidence="6">
    <location>
        <begin position="309"/>
        <end position="330"/>
    </location>
</feature>
<dbReference type="RefSeq" id="WP_115578203.1">
    <property type="nucleotide sequence ID" value="NZ_NXLX01000001.1"/>
</dbReference>
<evidence type="ECO:0000256" key="5">
    <source>
        <dbReference type="ARBA" id="ARBA00023136"/>
    </source>
</evidence>
<evidence type="ECO:0000259" key="7">
    <source>
        <dbReference type="Pfam" id="PF01578"/>
    </source>
</evidence>
<feature type="transmembrane region" description="Helical" evidence="6">
    <location>
        <begin position="646"/>
        <end position="668"/>
    </location>
</feature>
<keyword evidence="2 6" id="KW-0812">Transmembrane</keyword>
<evidence type="ECO:0000259" key="8">
    <source>
        <dbReference type="Pfam" id="PF05140"/>
    </source>
</evidence>
<dbReference type="InterPro" id="IPR045062">
    <property type="entry name" value="Cyt_c_biogenesis_CcsA/CcmC"/>
</dbReference>
<dbReference type="AlphaFoldDB" id="A0A3D8JCC2"/>
<name>A0A3D8JCC2_9HELI</name>
<gene>
    <name evidence="9" type="ORF">CQA57_00120</name>
</gene>
<feature type="domain" description="ResB-like" evidence="8">
    <location>
        <begin position="222"/>
        <end position="294"/>
    </location>
</feature>
<dbReference type="PANTHER" id="PTHR30071">
    <property type="entry name" value="HEME EXPORTER PROTEIN C"/>
    <property type="match status" value="1"/>
</dbReference>
<evidence type="ECO:0000313" key="10">
    <source>
        <dbReference type="Proteomes" id="UP000256695"/>
    </source>
</evidence>
<dbReference type="Pfam" id="PF01578">
    <property type="entry name" value="Cytochrom_C_asm"/>
    <property type="match status" value="1"/>
</dbReference>
<feature type="transmembrane region" description="Helical" evidence="6">
    <location>
        <begin position="849"/>
        <end position="869"/>
    </location>
</feature>
<evidence type="ECO:0000256" key="1">
    <source>
        <dbReference type="ARBA" id="ARBA00004141"/>
    </source>
</evidence>
<evidence type="ECO:0000256" key="4">
    <source>
        <dbReference type="ARBA" id="ARBA00022989"/>
    </source>
</evidence>
<dbReference type="Proteomes" id="UP000256695">
    <property type="component" value="Unassembled WGS sequence"/>
</dbReference>
<reference evidence="9 10" key="1">
    <citation type="submission" date="2018-04" db="EMBL/GenBank/DDBJ databases">
        <title>Novel Campyloabacter and Helicobacter Species and Strains.</title>
        <authorList>
            <person name="Mannion A.J."/>
            <person name="Shen Z."/>
            <person name="Fox J.G."/>
        </authorList>
    </citation>
    <scope>NUCLEOTIDE SEQUENCE [LARGE SCALE GENOMIC DNA]</scope>
    <source>
        <strain evidence="9 10">MIT 04-9362</strain>
    </source>
</reference>
<dbReference type="PANTHER" id="PTHR30071:SF1">
    <property type="entry name" value="CYTOCHROME B_B6 PROTEIN-RELATED"/>
    <property type="match status" value="1"/>
</dbReference>
<evidence type="ECO:0000256" key="2">
    <source>
        <dbReference type="ARBA" id="ARBA00022692"/>
    </source>
</evidence>
<dbReference type="GO" id="GO:0020037">
    <property type="term" value="F:heme binding"/>
    <property type="evidence" value="ECO:0007669"/>
    <property type="project" value="InterPro"/>
</dbReference>
<keyword evidence="4 6" id="KW-1133">Transmembrane helix</keyword>
<dbReference type="OrthoDB" id="9814290at2"/>
<feature type="transmembrane region" description="Helical" evidence="6">
    <location>
        <begin position="889"/>
        <end position="907"/>
    </location>
</feature>